<name>A0A3P7PF90_DIBLA</name>
<sequence length="65" mass="7768">MNDCLKRLQKSEFINESTHISLLFVLLTIRKYVSYFRRIKDIKKLLYHVIAKWAAEKKSTPLKIS</sequence>
<dbReference type="AlphaFoldDB" id="A0A3P7PF90"/>
<evidence type="ECO:0000313" key="2">
    <source>
        <dbReference type="Proteomes" id="UP000281553"/>
    </source>
</evidence>
<evidence type="ECO:0000313" key="1">
    <source>
        <dbReference type="EMBL" id="VDN16726.1"/>
    </source>
</evidence>
<dbReference type="EMBL" id="UYRU01066862">
    <property type="protein sequence ID" value="VDN16726.1"/>
    <property type="molecule type" value="Genomic_DNA"/>
</dbReference>
<reference evidence="1 2" key="1">
    <citation type="submission" date="2018-11" db="EMBL/GenBank/DDBJ databases">
        <authorList>
            <consortium name="Pathogen Informatics"/>
        </authorList>
    </citation>
    <scope>NUCLEOTIDE SEQUENCE [LARGE SCALE GENOMIC DNA]</scope>
</reference>
<organism evidence="1 2">
    <name type="scientific">Dibothriocephalus latus</name>
    <name type="common">Fish tapeworm</name>
    <name type="synonym">Diphyllobothrium latum</name>
    <dbReference type="NCBI Taxonomy" id="60516"/>
    <lineage>
        <taxon>Eukaryota</taxon>
        <taxon>Metazoa</taxon>
        <taxon>Spiralia</taxon>
        <taxon>Lophotrochozoa</taxon>
        <taxon>Platyhelminthes</taxon>
        <taxon>Cestoda</taxon>
        <taxon>Eucestoda</taxon>
        <taxon>Diphyllobothriidea</taxon>
        <taxon>Diphyllobothriidae</taxon>
        <taxon>Dibothriocephalus</taxon>
    </lineage>
</organism>
<accession>A0A3P7PF90</accession>
<keyword evidence="2" id="KW-1185">Reference proteome</keyword>
<protein>
    <submittedName>
        <fullName evidence="1">Uncharacterized protein</fullName>
    </submittedName>
</protein>
<gene>
    <name evidence="1" type="ORF">DILT_LOCUS12557</name>
</gene>
<proteinExistence type="predicted"/>
<dbReference type="Proteomes" id="UP000281553">
    <property type="component" value="Unassembled WGS sequence"/>
</dbReference>